<gene>
    <name evidence="1" type="ORF">SCLCIDRAFT_1100857</name>
</gene>
<name>A0A0C3DQ83_9AGAM</name>
<dbReference type="HOGENOM" id="CLU_2334895_0_0_1"/>
<accession>A0A0C3DQ83</accession>
<evidence type="ECO:0000313" key="1">
    <source>
        <dbReference type="EMBL" id="KIM58151.1"/>
    </source>
</evidence>
<dbReference type="AlphaFoldDB" id="A0A0C3DQ83"/>
<organism evidence="1 2">
    <name type="scientific">Scleroderma citrinum Foug A</name>
    <dbReference type="NCBI Taxonomy" id="1036808"/>
    <lineage>
        <taxon>Eukaryota</taxon>
        <taxon>Fungi</taxon>
        <taxon>Dikarya</taxon>
        <taxon>Basidiomycota</taxon>
        <taxon>Agaricomycotina</taxon>
        <taxon>Agaricomycetes</taxon>
        <taxon>Agaricomycetidae</taxon>
        <taxon>Boletales</taxon>
        <taxon>Sclerodermatineae</taxon>
        <taxon>Sclerodermataceae</taxon>
        <taxon>Scleroderma</taxon>
    </lineage>
</organism>
<protein>
    <submittedName>
        <fullName evidence="1">Uncharacterized protein</fullName>
    </submittedName>
</protein>
<sequence length="98" mass="11228">MHISPKSPAPQLGRTKFPCRMAFMRVDRMQYDLINSAENQATHSQSGFVLRRLNLDKTNEVYDADLGRMNASQLLQRTRHCSTRTSNLTFLSVNTSRP</sequence>
<keyword evidence="2" id="KW-1185">Reference proteome</keyword>
<reference evidence="2" key="2">
    <citation type="submission" date="2015-01" db="EMBL/GenBank/DDBJ databases">
        <title>Evolutionary Origins and Diversification of the Mycorrhizal Mutualists.</title>
        <authorList>
            <consortium name="DOE Joint Genome Institute"/>
            <consortium name="Mycorrhizal Genomics Consortium"/>
            <person name="Kohler A."/>
            <person name="Kuo A."/>
            <person name="Nagy L.G."/>
            <person name="Floudas D."/>
            <person name="Copeland A."/>
            <person name="Barry K.W."/>
            <person name="Cichocki N."/>
            <person name="Veneault-Fourrey C."/>
            <person name="LaButti K."/>
            <person name="Lindquist E.A."/>
            <person name="Lipzen A."/>
            <person name="Lundell T."/>
            <person name="Morin E."/>
            <person name="Murat C."/>
            <person name="Riley R."/>
            <person name="Ohm R."/>
            <person name="Sun H."/>
            <person name="Tunlid A."/>
            <person name="Henrissat B."/>
            <person name="Grigoriev I.V."/>
            <person name="Hibbett D.S."/>
            <person name="Martin F."/>
        </authorList>
    </citation>
    <scope>NUCLEOTIDE SEQUENCE [LARGE SCALE GENOMIC DNA]</scope>
    <source>
        <strain evidence="2">Foug A</strain>
    </source>
</reference>
<dbReference type="Proteomes" id="UP000053989">
    <property type="component" value="Unassembled WGS sequence"/>
</dbReference>
<evidence type="ECO:0000313" key="2">
    <source>
        <dbReference type="Proteomes" id="UP000053989"/>
    </source>
</evidence>
<proteinExistence type="predicted"/>
<dbReference type="OrthoDB" id="21214at2759"/>
<reference evidence="1 2" key="1">
    <citation type="submission" date="2014-04" db="EMBL/GenBank/DDBJ databases">
        <authorList>
            <consortium name="DOE Joint Genome Institute"/>
            <person name="Kuo A."/>
            <person name="Kohler A."/>
            <person name="Nagy L.G."/>
            <person name="Floudas D."/>
            <person name="Copeland A."/>
            <person name="Barry K.W."/>
            <person name="Cichocki N."/>
            <person name="Veneault-Fourrey C."/>
            <person name="LaButti K."/>
            <person name="Lindquist E.A."/>
            <person name="Lipzen A."/>
            <person name="Lundell T."/>
            <person name="Morin E."/>
            <person name="Murat C."/>
            <person name="Sun H."/>
            <person name="Tunlid A."/>
            <person name="Henrissat B."/>
            <person name="Grigoriev I.V."/>
            <person name="Hibbett D.S."/>
            <person name="Martin F."/>
            <person name="Nordberg H.P."/>
            <person name="Cantor M.N."/>
            <person name="Hua S.X."/>
        </authorList>
    </citation>
    <scope>NUCLEOTIDE SEQUENCE [LARGE SCALE GENOMIC DNA]</scope>
    <source>
        <strain evidence="1 2">Foug A</strain>
    </source>
</reference>
<dbReference type="EMBL" id="KN822090">
    <property type="protein sequence ID" value="KIM58151.1"/>
    <property type="molecule type" value="Genomic_DNA"/>
</dbReference>
<dbReference type="InParanoid" id="A0A0C3DQ83"/>